<dbReference type="Gene3D" id="1.10.3290.10">
    <property type="entry name" value="Fido-like domain"/>
    <property type="match status" value="1"/>
</dbReference>
<evidence type="ECO:0008006" key="3">
    <source>
        <dbReference type="Google" id="ProtNLM"/>
    </source>
</evidence>
<accession>A0ABM9NE06</accession>
<dbReference type="EMBL" id="OZ026884">
    <property type="protein sequence ID" value="CAL1238827.1"/>
    <property type="molecule type" value="Genomic_DNA"/>
</dbReference>
<sequence>MARPLNLAAIETALRRVQAQFPLINRQLETPHDRMDDEVVENMLSGYALVNDLSLGGVELFALGNLKYFLELNTRVLCRTSEAKRREYAKHIAATERRFYEQTDGGIQDIMEWYAMHKGESVWQRAAGVYVRMLSAPQLFIEGNHRSGALVMSYLLAREGKPPFVLTVENALAYFNPSAVITKTRKKSLAMLFRLPKIKSRFAAFLKEQADDSYLL</sequence>
<dbReference type="SUPFAM" id="SSF140931">
    <property type="entry name" value="Fic-like"/>
    <property type="match status" value="1"/>
</dbReference>
<gene>
    <name evidence="1" type="ORF">MECH1_V1_0039</name>
</gene>
<evidence type="ECO:0000313" key="1">
    <source>
        <dbReference type="EMBL" id="CAL1238827.1"/>
    </source>
</evidence>
<protein>
    <recommendedName>
        <fullName evidence="3">Fido domain-containing protein</fullName>
    </recommendedName>
</protein>
<reference evidence="1 2" key="1">
    <citation type="submission" date="2024-04" db="EMBL/GenBank/DDBJ databases">
        <authorList>
            <person name="Cremers G."/>
        </authorList>
    </citation>
    <scope>NUCLEOTIDE SEQUENCE [LARGE SCALE GENOMIC DNA]</scope>
    <source>
        <strain evidence="1">MeCH1-AG</strain>
    </source>
</reference>
<dbReference type="InterPro" id="IPR036597">
    <property type="entry name" value="Fido-like_dom_sf"/>
</dbReference>
<name>A0ABM9NE06_9GAMM</name>
<dbReference type="Proteomes" id="UP001497493">
    <property type="component" value="Chromosome"/>
</dbReference>
<organism evidence="1 2">
    <name type="scientific">Candidatus Methylocalor cossyra</name>
    <dbReference type="NCBI Taxonomy" id="3108543"/>
    <lineage>
        <taxon>Bacteria</taxon>
        <taxon>Pseudomonadati</taxon>
        <taxon>Pseudomonadota</taxon>
        <taxon>Gammaproteobacteria</taxon>
        <taxon>Methylococcales</taxon>
        <taxon>Methylococcaceae</taxon>
        <taxon>Candidatus Methylocalor</taxon>
    </lineage>
</organism>
<evidence type="ECO:0000313" key="2">
    <source>
        <dbReference type="Proteomes" id="UP001497493"/>
    </source>
</evidence>
<keyword evidence="2" id="KW-1185">Reference proteome</keyword>
<proteinExistence type="predicted"/>